<protein>
    <submittedName>
        <fullName evidence="1">Uncharacterized protein</fullName>
    </submittedName>
</protein>
<accession>A0ABQ5IJJ2</accession>
<reference evidence="1" key="1">
    <citation type="journal article" date="2022" name="Int. J. Mol. Sci.">
        <title>Draft Genome of Tanacetum Coccineum: Genomic Comparison of Closely Related Tanacetum-Family Plants.</title>
        <authorList>
            <person name="Yamashiro T."/>
            <person name="Shiraishi A."/>
            <person name="Nakayama K."/>
            <person name="Satake H."/>
        </authorList>
    </citation>
    <scope>NUCLEOTIDE SEQUENCE</scope>
</reference>
<sequence length="145" mass="16839">MHVVERHRYAKYVSTVSLLRNQGEVKRCEMVLDIKLVEHHTECNWERAYLDNNYHTFLAIDKACDELREEKLTFTRKVWFFSPASSIFLLAKELAVDRGGQQLYMRKSDNGHCFGNGDSSEFRYVPCTRCKLEVIPTMVLVSGDG</sequence>
<keyword evidence="2" id="KW-1185">Reference proteome</keyword>
<proteinExistence type="predicted"/>
<gene>
    <name evidence="1" type="ORF">Tco_1110705</name>
</gene>
<evidence type="ECO:0000313" key="1">
    <source>
        <dbReference type="EMBL" id="GJU00367.1"/>
    </source>
</evidence>
<dbReference type="EMBL" id="BQNB010020857">
    <property type="protein sequence ID" value="GJU00367.1"/>
    <property type="molecule type" value="Genomic_DNA"/>
</dbReference>
<comment type="caution">
    <text evidence="1">The sequence shown here is derived from an EMBL/GenBank/DDBJ whole genome shotgun (WGS) entry which is preliminary data.</text>
</comment>
<organism evidence="1 2">
    <name type="scientific">Tanacetum coccineum</name>
    <dbReference type="NCBI Taxonomy" id="301880"/>
    <lineage>
        <taxon>Eukaryota</taxon>
        <taxon>Viridiplantae</taxon>
        <taxon>Streptophyta</taxon>
        <taxon>Embryophyta</taxon>
        <taxon>Tracheophyta</taxon>
        <taxon>Spermatophyta</taxon>
        <taxon>Magnoliopsida</taxon>
        <taxon>eudicotyledons</taxon>
        <taxon>Gunneridae</taxon>
        <taxon>Pentapetalae</taxon>
        <taxon>asterids</taxon>
        <taxon>campanulids</taxon>
        <taxon>Asterales</taxon>
        <taxon>Asteraceae</taxon>
        <taxon>Asteroideae</taxon>
        <taxon>Anthemideae</taxon>
        <taxon>Anthemidinae</taxon>
        <taxon>Tanacetum</taxon>
    </lineage>
</organism>
<reference evidence="1" key="2">
    <citation type="submission" date="2022-01" db="EMBL/GenBank/DDBJ databases">
        <authorList>
            <person name="Yamashiro T."/>
            <person name="Shiraishi A."/>
            <person name="Satake H."/>
            <person name="Nakayama K."/>
        </authorList>
    </citation>
    <scope>NUCLEOTIDE SEQUENCE</scope>
</reference>
<dbReference type="Proteomes" id="UP001151760">
    <property type="component" value="Unassembled WGS sequence"/>
</dbReference>
<name>A0ABQ5IJJ2_9ASTR</name>
<evidence type="ECO:0000313" key="2">
    <source>
        <dbReference type="Proteomes" id="UP001151760"/>
    </source>
</evidence>